<dbReference type="Proteomes" id="UP000054845">
    <property type="component" value="Unassembled WGS sequence"/>
</dbReference>
<proteinExistence type="predicted"/>
<dbReference type="AlphaFoldDB" id="A0A0P1BT06"/>
<accession>A0A0P1BT06</accession>
<keyword evidence="2" id="KW-1185">Reference proteome</keyword>
<protein>
    <submittedName>
        <fullName evidence="1">Uncharacterized protein</fullName>
    </submittedName>
</protein>
<name>A0A0P1BT06_9BASI</name>
<evidence type="ECO:0000313" key="2">
    <source>
        <dbReference type="Proteomes" id="UP000054845"/>
    </source>
</evidence>
<organism evidence="1 2">
    <name type="scientific">Ceraceosorus bombacis</name>
    <dbReference type="NCBI Taxonomy" id="401625"/>
    <lineage>
        <taxon>Eukaryota</taxon>
        <taxon>Fungi</taxon>
        <taxon>Dikarya</taxon>
        <taxon>Basidiomycota</taxon>
        <taxon>Ustilaginomycotina</taxon>
        <taxon>Exobasidiomycetes</taxon>
        <taxon>Ceraceosorales</taxon>
        <taxon>Ceraceosoraceae</taxon>
        <taxon>Ceraceosorus</taxon>
    </lineage>
</organism>
<sequence>MVMQTDLLAVAMECGALLATDHLTLGPLAGALLYRPESHAGVAACKASAL</sequence>
<dbReference type="EMBL" id="CCYA01000389">
    <property type="protein sequence ID" value="CEH19608.1"/>
    <property type="molecule type" value="Genomic_DNA"/>
</dbReference>
<evidence type="ECO:0000313" key="1">
    <source>
        <dbReference type="EMBL" id="CEH19608.1"/>
    </source>
</evidence>
<reference evidence="1 2" key="1">
    <citation type="submission" date="2014-09" db="EMBL/GenBank/DDBJ databases">
        <authorList>
            <person name="Magalhaes I.L.F."/>
            <person name="Oliveira U."/>
            <person name="Santos F.R."/>
            <person name="Vidigal T.H.D.A."/>
            <person name="Brescovit A.D."/>
            <person name="Santos A.J."/>
        </authorList>
    </citation>
    <scope>NUCLEOTIDE SEQUENCE [LARGE SCALE GENOMIC DNA]</scope>
</reference>